<reference evidence="2 3" key="1">
    <citation type="submission" date="2018-03" db="EMBL/GenBank/DDBJ databases">
        <title>Draft genome sequence of Rohu Carp (Labeo rohita).</title>
        <authorList>
            <person name="Das P."/>
            <person name="Kushwaha B."/>
            <person name="Joshi C.G."/>
            <person name="Kumar D."/>
            <person name="Nagpure N.S."/>
            <person name="Sahoo L."/>
            <person name="Das S.P."/>
            <person name="Bit A."/>
            <person name="Patnaik S."/>
            <person name="Meher P.K."/>
            <person name="Jayasankar P."/>
            <person name="Koringa P.G."/>
            <person name="Patel N.V."/>
            <person name="Hinsu A.T."/>
            <person name="Kumar R."/>
            <person name="Pandey M."/>
            <person name="Agarwal S."/>
            <person name="Srivastava S."/>
            <person name="Singh M."/>
            <person name="Iquebal M.A."/>
            <person name="Jaiswal S."/>
            <person name="Angadi U.B."/>
            <person name="Kumar N."/>
            <person name="Raza M."/>
            <person name="Shah T.M."/>
            <person name="Rai A."/>
            <person name="Jena J.K."/>
        </authorList>
    </citation>
    <scope>NUCLEOTIDE SEQUENCE [LARGE SCALE GENOMIC DNA]</scope>
    <source>
        <strain evidence="2">DASCIFA01</strain>
        <tissue evidence="2">Testis</tissue>
    </source>
</reference>
<dbReference type="AlphaFoldDB" id="A0A498MCI4"/>
<gene>
    <name evidence="2" type="ORF">ROHU_027084</name>
</gene>
<keyword evidence="3" id="KW-1185">Reference proteome</keyword>
<evidence type="ECO:0000256" key="1">
    <source>
        <dbReference type="SAM" id="MobiDB-lite"/>
    </source>
</evidence>
<protein>
    <submittedName>
        <fullName evidence="2">Uncharacterized protein</fullName>
    </submittedName>
</protein>
<accession>A0A498MCI4</accession>
<evidence type="ECO:0000313" key="2">
    <source>
        <dbReference type="EMBL" id="RXN17142.1"/>
    </source>
</evidence>
<name>A0A498MCI4_LABRO</name>
<proteinExistence type="predicted"/>
<feature type="region of interest" description="Disordered" evidence="1">
    <location>
        <begin position="82"/>
        <end position="101"/>
    </location>
</feature>
<evidence type="ECO:0000313" key="3">
    <source>
        <dbReference type="Proteomes" id="UP000290572"/>
    </source>
</evidence>
<dbReference type="EMBL" id="QBIY01012758">
    <property type="protein sequence ID" value="RXN17142.1"/>
    <property type="molecule type" value="Genomic_DNA"/>
</dbReference>
<comment type="caution">
    <text evidence="2">The sequence shown here is derived from an EMBL/GenBank/DDBJ whole genome shotgun (WGS) entry which is preliminary data.</text>
</comment>
<dbReference type="Proteomes" id="UP000290572">
    <property type="component" value="Unassembled WGS sequence"/>
</dbReference>
<sequence>MLPGNKQGFYHISSSDSETAFRRSLSFFGTASGRRSPQQFSAGAAVHGPVSYIVIDLLFDFSANLQYSRLDALTANAAPHTSTQFGVPYRTRPLPSSPCFL</sequence>
<organism evidence="2 3">
    <name type="scientific">Labeo rohita</name>
    <name type="common">Indian major carp</name>
    <name type="synonym">Cyprinus rohita</name>
    <dbReference type="NCBI Taxonomy" id="84645"/>
    <lineage>
        <taxon>Eukaryota</taxon>
        <taxon>Metazoa</taxon>
        <taxon>Chordata</taxon>
        <taxon>Craniata</taxon>
        <taxon>Vertebrata</taxon>
        <taxon>Euteleostomi</taxon>
        <taxon>Actinopterygii</taxon>
        <taxon>Neopterygii</taxon>
        <taxon>Teleostei</taxon>
        <taxon>Ostariophysi</taxon>
        <taxon>Cypriniformes</taxon>
        <taxon>Cyprinidae</taxon>
        <taxon>Labeoninae</taxon>
        <taxon>Labeonini</taxon>
        <taxon>Labeo</taxon>
    </lineage>
</organism>